<dbReference type="InterPro" id="IPR036961">
    <property type="entry name" value="Kinesin_motor_dom_sf"/>
</dbReference>
<dbReference type="InterPro" id="IPR019821">
    <property type="entry name" value="Kinesin_motor_CS"/>
</dbReference>
<dbReference type="InterPro" id="IPR047149">
    <property type="entry name" value="KIF11-like"/>
</dbReference>
<proteinExistence type="inferred from homology"/>
<dbReference type="SMART" id="SM00129">
    <property type="entry name" value="KISc"/>
    <property type="match status" value="1"/>
</dbReference>
<comment type="similarity">
    <text evidence="8 9">Belongs to the TRAFAC class myosin-kinesin ATPase superfamily. Kinesin family.</text>
</comment>
<dbReference type="Pfam" id="PF00225">
    <property type="entry name" value="Kinesin"/>
    <property type="match status" value="2"/>
</dbReference>
<evidence type="ECO:0000256" key="3">
    <source>
        <dbReference type="ARBA" id="ARBA00022701"/>
    </source>
</evidence>
<dbReference type="Gene3D" id="3.40.850.10">
    <property type="entry name" value="Kinesin motor domain"/>
    <property type="match status" value="1"/>
</dbReference>
<organism evidence="12 13">
    <name type="scientific">Reticulomyxa filosa</name>
    <dbReference type="NCBI Taxonomy" id="46433"/>
    <lineage>
        <taxon>Eukaryota</taxon>
        <taxon>Sar</taxon>
        <taxon>Rhizaria</taxon>
        <taxon>Retaria</taxon>
        <taxon>Foraminifera</taxon>
        <taxon>Monothalamids</taxon>
        <taxon>Reticulomyxidae</taxon>
        <taxon>Reticulomyxa</taxon>
    </lineage>
</organism>
<keyword evidence="7" id="KW-0206">Cytoskeleton</keyword>
<keyword evidence="10" id="KW-0175">Coiled coil</keyword>
<evidence type="ECO:0000256" key="4">
    <source>
        <dbReference type="ARBA" id="ARBA00022741"/>
    </source>
</evidence>
<dbReference type="InterPro" id="IPR027417">
    <property type="entry name" value="P-loop_NTPase"/>
</dbReference>
<feature type="domain" description="Kinesin motor" evidence="11">
    <location>
        <begin position="1"/>
        <end position="275"/>
    </location>
</feature>
<comment type="caution">
    <text evidence="12">The sequence shown here is derived from an EMBL/GenBank/DDBJ whole genome shotgun (WGS) entry which is preliminary data.</text>
</comment>
<dbReference type="PANTHER" id="PTHR47970:SF12">
    <property type="entry name" value="KINESIN FAMILY MEMBER 11"/>
    <property type="match status" value="1"/>
</dbReference>
<reference evidence="12 13" key="1">
    <citation type="journal article" date="2013" name="Curr. Biol.">
        <title>The Genome of the Foraminiferan Reticulomyxa filosa.</title>
        <authorList>
            <person name="Glockner G."/>
            <person name="Hulsmann N."/>
            <person name="Schleicher M."/>
            <person name="Noegel A.A."/>
            <person name="Eichinger L."/>
            <person name="Gallinger C."/>
            <person name="Pawlowski J."/>
            <person name="Sierra R."/>
            <person name="Euteneuer U."/>
            <person name="Pillet L."/>
            <person name="Moustafa A."/>
            <person name="Platzer M."/>
            <person name="Groth M."/>
            <person name="Szafranski K."/>
            <person name="Schliwa M."/>
        </authorList>
    </citation>
    <scope>NUCLEOTIDE SEQUENCE [LARGE SCALE GENOMIC DNA]</scope>
</reference>
<evidence type="ECO:0000313" key="12">
    <source>
        <dbReference type="EMBL" id="ETO21569.1"/>
    </source>
</evidence>
<dbReference type="AlphaFoldDB" id="X6N742"/>
<feature type="non-terminal residue" evidence="12">
    <location>
        <position position="1"/>
    </location>
</feature>
<dbReference type="GO" id="GO:0008017">
    <property type="term" value="F:microtubule binding"/>
    <property type="evidence" value="ECO:0007669"/>
    <property type="project" value="InterPro"/>
</dbReference>
<dbReference type="GO" id="GO:0008574">
    <property type="term" value="F:plus-end-directed microtubule motor activity"/>
    <property type="evidence" value="ECO:0007669"/>
    <property type="project" value="TreeGrafter"/>
</dbReference>
<gene>
    <name evidence="12" type="ORF">RFI_15634</name>
</gene>
<dbReference type="OrthoDB" id="3176171at2759"/>
<evidence type="ECO:0000313" key="13">
    <source>
        <dbReference type="Proteomes" id="UP000023152"/>
    </source>
</evidence>
<dbReference type="GO" id="GO:0090307">
    <property type="term" value="P:mitotic spindle assembly"/>
    <property type="evidence" value="ECO:0007669"/>
    <property type="project" value="TreeGrafter"/>
</dbReference>
<feature type="coiled-coil region" evidence="10">
    <location>
        <begin position="345"/>
        <end position="402"/>
    </location>
</feature>
<dbReference type="PROSITE" id="PS00411">
    <property type="entry name" value="KINESIN_MOTOR_1"/>
    <property type="match status" value="1"/>
</dbReference>
<dbReference type="PROSITE" id="PS50067">
    <property type="entry name" value="KINESIN_MOTOR_2"/>
    <property type="match status" value="1"/>
</dbReference>
<keyword evidence="4 8" id="KW-0547">Nucleotide-binding</keyword>
<dbReference type="GO" id="GO:0051231">
    <property type="term" value="P:spindle elongation"/>
    <property type="evidence" value="ECO:0007669"/>
    <property type="project" value="TreeGrafter"/>
</dbReference>
<evidence type="ECO:0000256" key="9">
    <source>
        <dbReference type="RuleBase" id="RU000394"/>
    </source>
</evidence>
<sequence>NQVGIIVPKTRGRDGHRLYTYDMVFDNSANQQMLFESAIEPIICDVLSGYNCTVFAYGQTGSGKTFTMEGDRFLSAETAHAEHSSGGVNNSNDGIIPRAIGAIFERLKDEKIESAVSVSHLEIYNEELRDLLATDETSKKLILLKDDSAKHCSRKNGSGLFVRGLEEVLVKCPQDIFNILFKRLQKKKKKKRTYNTQHIFFIALPYLRVASTNLNERSSRSHCIFTIVIRMREVMETEDLVKTGTLNLVDLAGSESIARSGAIDQRAVEAGHINTKSIYIYFYLFVMELSINNSIYQIKKNLLIATVSPESSLDESLSTLDYALRAKNIQNKPEVNVAMTQKTYVKELQATLNDYKRQIEALRNEKGIILPTEQFESMETTISCQKNEIDNLNALIEHKTKELTQMSSLFAKQNDEIGHLQTLQRQLQ</sequence>
<dbReference type="GO" id="GO:0005524">
    <property type="term" value="F:ATP binding"/>
    <property type="evidence" value="ECO:0007669"/>
    <property type="project" value="UniProtKB-UniRule"/>
</dbReference>
<dbReference type="GO" id="GO:0072686">
    <property type="term" value="C:mitotic spindle"/>
    <property type="evidence" value="ECO:0007669"/>
    <property type="project" value="TreeGrafter"/>
</dbReference>
<dbReference type="InterPro" id="IPR001752">
    <property type="entry name" value="Kinesin_motor_dom"/>
</dbReference>
<evidence type="ECO:0000256" key="2">
    <source>
        <dbReference type="ARBA" id="ARBA00022490"/>
    </source>
</evidence>
<keyword evidence="5 8" id="KW-0067">ATP-binding</keyword>
<dbReference type="GO" id="GO:0007018">
    <property type="term" value="P:microtubule-based movement"/>
    <property type="evidence" value="ECO:0007669"/>
    <property type="project" value="InterPro"/>
</dbReference>
<evidence type="ECO:0000256" key="8">
    <source>
        <dbReference type="PROSITE-ProRule" id="PRU00283"/>
    </source>
</evidence>
<evidence type="ECO:0000256" key="6">
    <source>
        <dbReference type="ARBA" id="ARBA00023175"/>
    </source>
</evidence>
<evidence type="ECO:0000256" key="10">
    <source>
        <dbReference type="SAM" id="Coils"/>
    </source>
</evidence>
<evidence type="ECO:0000256" key="7">
    <source>
        <dbReference type="ARBA" id="ARBA00023212"/>
    </source>
</evidence>
<keyword evidence="3 9" id="KW-0493">Microtubule</keyword>
<name>X6N742_RETFI</name>
<accession>X6N742</accession>
<dbReference type="GO" id="GO:0005876">
    <property type="term" value="C:spindle microtubule"/>
    <property type="evidence" value="ECO:0007669"/>
    <property type="project" value="TreeGrafter"/>
</dbReference>
<keyword evidence="2" id="KW-0963">Cytoplasm</keyword>
<evidence type="ECO:0000259" key="11">
    <source>
        <dbReference type="PROSITE" id="PS50067"/>
    </source>
</evidence>
<evidence type="ECO:0000256" key="5">
    <source>
        <dbReference type="ARBA" id="ARBA00022840"/>
    </source>
</evidence>
<feature type="non-terminal residue" evidence="12">
    <location>
        <position position="428"/>
    </location>
</feature>
<keyword evidence="6 8" id="KW-0505">Motor protein</keyword>
<dbReference type="OMA" id="ANQERIY"/>
<comment type="subcellular location">
    <subcellularLocation>
        <location evidence="1">Cytoplasm</location>
        <location evidence="1">Cytoskeleton</location>
    </subcellularLocation>
</comment>
<dbReference type="Proteomes" id="UP000023152">
    <property type="component" value="Unassembled WGS sequence"/>
</dbReference>
<evidence type="ECO:0000256" key="1">
    <source>
        <dbReference type="ARBA" id="ARBA00004245"/>
    </source>
</evidence>
<dbReference type="SUPFAM" id="SSF52540">
    <property type="entry name" value="P-loop containing nucleoside triphosphate hydrolases"/>
    <property type="match status" value="1"/>
</dbReference>
<dbReference type="PANTHER" id="PTHR47970">
    <property type="entry name" value="KINESIN-LIKE PROTEIN KIF11"/>
    <property type="match status" value="1"/>
</dbReference>
<dbReference type="PRINTS" id="PR00380">
    <property type="entry name" value="KINESINHEAVY"/>
</dbReference>
<dbReference type="Gene3D" id="1.20.58.1980">
    <property type="match status" value="1"/>
</dbReference>
<keyword evidence="13" id="KW-1185">Reference proteome</keyword>
<protein>
    <recommendedName>
        <fullName evidence="9">Kinesin-like protein</fullName>
    </recommendedName>
</protein>
<dbReference type="EMBL" id="ASPP01011501">
    <property type="protein sequence ID" value="ETO21569.1"/>
    <property type="molecule type" value="Genomic_DNA"/>
</dbReference>
<feature type="binding site" evidence="8">
    <location>
        <begin position="58"/>
        <end position="65"/>
    </location>
    <ligand>
        <name>ATP</name>
        <dbReference type="ChEBI" id="CHEBI:30616"/>
    </ligand>
</feature>